<organism evidence="2 3">
    <name type="scientific">Prosthecobacter dejongeii</name>
    <dbReference type="NCBI Taxonomy" id="48465"/>
    <lineage>
        <taxon>Bacteria</taxon>
        <taxon>Pseudomonadati</taxon>
        <taxon>Verrucomicrobiota</taxon>
        <taxon>Verrucomicrobiia</taxon>
        <taxon>Verrucomicrobiales</taxon>
        <taxon>Verrucomicrobiaceae</taxon>
        <taxon>Prosthecobacter</taxon>
    </lineage>
</organism>
<keyword evidence="1" id="KW-0472">Membrane</keyword>
<dbReference type="RefSeq" id="WP_184209103.1">
    <property type="nucleotide sequence ID" value="NZ_JACHIF010000005.1"/>
</dbReference>
<gene>
    <name evidence="2" type="ORF">HNQ64_002618</name>
</gene>
<keyword evidence="1" id="KW-0812">Transmembrane</keyword>
<keyword evidence="3" id="KW-1185">Reference proteome</keyword>
<proteinExistence type="predicted"/>
<dbReference type="Pfam" id="PF07963">
    <property type="entry name" value="N_methyl"/>
    <property type="match status" value="1"/>
</dbReference>
<dbReference type="Proteomes" id="UP000534294">
    <property type="component" value="Unassembled WGS sequence"/>
</dbReference>
<dbReference type="EMBL" id="JACHIF010000005">
    <property type="protein sequence ID" value="MBB5038355.1"/>
    <property type="molecule type" value="Genomic_DNA"/>
</dbReference>
<reference evidence="2 3" key="1">
    <citation type="submission" date="2020-08" db="EMBL/GenBank/DDBJ databases">
        <title>Genomic Encyclopedia of Type Strains, Phase IV (KMG-IV): sequencing the most valuable type-strain genomes for metagenomic binning, comparative biology and taxonomic classification.</title>
        <authorList>
            <person name="Goeker M."/>
        </authorList>
    </citation>
    <scope>NUCLEOTIDE SEQUENCE [LARGE SCALE GENOMIC DNA]</scope>
    <source>
        <strain evidence="2 3">DSM 12251</strain>
    </source>
</reference>
<dbReference type="NCBIfam" id="TIGR02532">
    <property type="entry name" value="IV_pilin_GFxxxE"/>
    <property type="match status" value="1"/>
</dbReference>
<protein>
    <submittedName>
        <fullName evidence="2">Prepilin-type N-terminal cleavage/methylation domain-containing protein</fullName>
    </submittedName>
</protein>
<accession>A0A7W7YLW1</accession>
<dbReference type="InterPro" id="IPR012902">
    <property type="entry name" value="N_methyl_site"/>
</dbReference>
<feature type="transmembrane region" description="Helical" evidence="1">
    <location>
        <begin position="20"/>
        <end position="41"/>
    </location>
</feature>
<name>A0A7W7YLW1_9BACT</name>
<sequence length="306" mass="33622">MTPASRLPHAAKNRQGFSLIELLVSVAVAFILVAALMQSMVSSLDSWTNQEKVFSSQREGRAALRVLADDLASIVIMPGDGPLAEDPQAMTGRKPLRFLVQKGPPTSPTTTRLAFLRSVKRATKGTDSGRGDLQLVLYGIALTPDGGASGAETDANSQKLLRREYSAAETFRRLEGHRVGGQPLIFEEDWQQLENLAEADNQAATTGVRNAVLAHDVIRFECKPLENMMPNPPVAQEWPSDQMPKWVEVTLRVTNRQTGRLLKTAEDWRGEGVRSTAISNGTPDVYEDDAEVRTFSMRLRLPSLSL</sequence>
<evidence type="ECO:0000313" key="2">
    <source>
        <dbReference type="EMBL" id="MBB5038355.1"/>
    </source>
</evidence>
<evidence type="ECO:0000313" key="3">
    <source>
        <dbReference type="Proteomes" id="UP000534294"/>
    </source>
</evidence>
<evidence type="ECO:0000256" key="1">
    <source>
        <dbReference type="SAM" id="Phobius"/>
    </source>
</evidence>
<dbReference type="PROSITE" id="PS00409">
    <property type="entry name" value="PROKAR_NTER_METHYL"/>
    <property type="match status" value="1"/>
</dbReference>
<keyword evidence="1" id="KW-1133">Transmembrane helix</keyword>
<comment type="caution">
    <text evidence="2">The sequence shown here is derived from an EMBL/GenBank/DDBJ whole genome shotgun (WGS) entry which is preliminary data.</text>
</comment>
<dbReference type="AlphaFoldDB" id="A0A7W7YLW1"/>